<organism evidence="2 3">
    <name type="scientific">Pseudothauera lacus</name>
    <dbReference type="NCBI Taxonomy" id="2136175"/>
    <lineage>
        <taxon>Bacteria</taxon>
        <taxon>Pseudomonadati</taxon>
        <taxon>Pseudomonadota</taxon>
        <taxon>Betaproteobacteria</taxon>
        <taxon>Rhodocyclales</taxon>
        <taxon>Zoogloeaceae</taxon>
        <taxon>Pseudothauera</taxon>
    </lineage>
</organism>
<dbReference type="AlphaFoldDB" id="A0A2T4IKB0"/>
<dbReference type="NCBIfam" id="NF038126">
    <property type="entry name" value="PEP_CTERM_FxDxF"/>
    <property type="match status" value="1"/>
</dbReference>
<keyword evidence="3" id="KW-1185">Reference proteome</keyword>
<dbReference type="Proteomes" id="UP000241193">
    <property type="component" value="Unassembled WGS sequence"/>
</dbReference>
<dbReference type="InterPro" id="IPR013424">
    <property type="entry name" value="Ice-binding_C"/>
</dbReference>
<accession>A0A2T4IKB0</accession>
<dbReference type="NCBIfam" id="NF035944">
    <property type="entry name" value="PEPxxWA-CTERM"/>
    <property type="match status" value="1"/>
</dbReference>
<dbReference type="Pfam" id="PF07589">
    <property type="entry name" value="PEP-CTERM"/>
    <property type="match status" value="1"/>
</dbReference>
<dbReference type="EMBL" id="PZKC01000001">
    <property type="protein sequence ID" value="PTD98210.1"/>
    <property type="molecule type" value="Genomic_DNA"/>
</dbReference>
<proteinExistence type="predicted"/>
<feature type="domain" description="Ice-binding protein C-terminal" evidence="1">
    <location>
        <begin position="127"/>
        <end position="152"/>
    </location>
</feature>
<sequence>MHSVSGGFGADASAESPFLVSVHALAADPLSTIIDDTNPGGTVNWLDFQNGYLLPAASAASTLVSAFGLVSFDVSAAVNEWISGSSTVFALAVSGLNDTSGSDFLHGFLNNNNGGVSQGHTFLSISPVPEPQTYAMMLAGLGLMGAIVRRRRRGG</sequence>
<evidence type="ECO:0000259" key="1">
    <source>
        <dbReference type="Pfam" id="PF07589"/>
    </source>
</evidence>
<evidence type="ECO:0000313" key="3">
    <source>
        <dbReference type="Proteomes" id="UP000241193"/>
    </source>
</evidence>
<dbReference type="OrthoDB" id="9154498at2"/>
<gene>
    <name evidence="2" type="ORF">C8261_00040</name>
</gene>
<protein>
    <recommendedName>
        <fullName evidence="1">Ice-binding protein C-terminal domain-containing protein</fullName>
    </recommendedName>
</protein>
<evidence type="ECO:0000313" key="2">
    <source>
        <dbReference type="EMBL" id="PTD98210.1"/>
    </source>
</evidence>
<comment type="caution">
    <text evidence="2">The sequence shown here is derived from an EMBL/GenBank/DDBJ whole genome shotgun (WGS) entry which is preliminary data.</text>
</comment>
<dbReference type="NCBIfam" id="TIGR02595">
    <property type="entry name" value="PEP_CTERM"/>
    <property type="match status" value="1"/>
</dbReference>
<name>A0A2T4IKB0_9RHOO</name>
<reference evidence="2 3" key="2">
    <citation type="submission" date="2018-04" db="EMBL/GenBank/DDBJ databases">
        <title>Thauera lacus sp. nov., isolated from an saline lake in Inner Mongolia, China.</title>
        <authorList>
            <person name="Liang Q.-Y."/>
        </authorList>
    </citation>
    <scope>NUCLEOTIDE SEQUENCE [LARGE SCALE GENOMIC DNA]</scope>
    <source>
        <strain evidence="2 3">D20</strain>
    </source>
</reference>
<reference evidence="2 3" key="1">
    <citation type="submission" date="2018-03" db="EMBL/GenBank/DDBJ databases">
        <authorList>
            <person name="Keele B.F."/>
        </authorList>
    </citation>
    <scope>NUCLEOTIDE SEQUENCE [LARGE SCALE GENOMIC DNA]</scope>
    <source>
        <strain evidence="2 3">D20</strain>
    </source>
</reference>